<keyword evidence="8" id="KW-0175">Coiled coil</keyword>
<dbReference type="InterPro" id="IPR051472">
    <property type="entry name" value="T3SS_Stator/FliH"/>
</dbReference>
<dbReference type="AlphaFoldDB" id="A0A562QEH7"/>
<sequence>MSKIIKSLNTVPVDNEVKTINIRNLFENNNFKPMRQEDEQGDEQDQLPSKEELAKQIEEQLQEAEKRATQIIVDAEAHAKDIRELLQLERQQAEKQIEEAIVAGREQGYQEGFVKGQQDGEQTYMSLIDQAKTIISQSEFEFEKTIDSAEPVMIDLAVALTKRIIGKHLEDNPDNWSSLLKQVMLEVREHEHVKIYVHPDWYMQTTQQKEELEQLLSHTEKLYIYPDAGLMENGCVVETQYGRIDATLDRQLQELKTLLIEKWKEGPNERSGTH</sequence>
<comment type="function">
    <text evidence="1">Needed for flagellar regrowth and assembly.</text>
</comment>
<evidence type="ECO:0000256" key="8">
    <source>
        <dbReference type="SAM" id="Coils"/>
    </source>
</evidence>
<evidence type="ECO:0000256" key="2">
    <source>
        <dbReference type="ARBA" id="ARBA00006602"/>
    </source>
</evidence>
<evidence type="ECO:0000259" key="9">
    <source>
        <dbReference type="Pfam" id="PF02108"/>
    </source>
</evidence>
<dbReference type="InterPro" id="IPR022524">
    <property type="entry name" value="FliH_Bacilli"/>
</dbReference>
<keyword evidence="10" id="KW-0282">Flagellum</keyword>
<evidence type="ECO:0000313" key="10">
    <source>
        <dbReference type="EMBL" id="TWI55158.1"/>
    </source>
</evidence>
<dbReference type="Pfam" id="PF02108">
    <property type="entry name" value="FliH"/>
    <property type="match status" value="1"/>
</dbReference>
<name>A0A562QEH7_9BACI</name>
<evidence type="ECO:0000256" key="5">
    <source>
        <dbReference type="ARBA" id="ARBA00022927"/>
    </source>
</evidence>
<accession>A0A562QEH7</accession>
<organism evidence="10 11">
    <name type="scientific">Halalkalibacter nanhaiisediminis</name>
    <dbReference type="NCBI Taxonomy" id="688079"/>
    <lineage>
        <taxon>Bacteria</taxon>
        <taxon>Bacillati</taxon>
        <taxon>Bacillota</taxon>
        <taxon>Bacilli</taxon>
        <taxon>Bacillales</taxon>
        <taxon>Bacillaceae</taxon>
        <taxon>Halalkalibacter</taxon>
    </lineage>
</organism>
<feature type="coiled-coil region" evidence="8">
    <location>
        <begin position="47"/>
        <end position="103"/>
    </location>
</feature>
<dbReference type="Proteomes" id="UP000315711">
    <property type="component" value="Unassembled WGS sequence"/>
</dbReference>
<evidence type="ECO:0000256" key="4">
    <source>
        <dbReference type="ARBA" id="ARBA00022795"/>
    </source>
</evidence>
<evidence type="ECO:0000313" key="11">
    <source>
        <dbReference type="Proteomes" id="UP000315711"/>
    </source>
</evidence>
<evidence type="ECO:0000256" key="3">
    <source>
        <dbReference type="ARBA" id="ARBA00022448"/>
    </source>
</evidence>
<comment type="similarity">
    <text evidence="2">Belongs to the FliH family.</text>
</comment>
<dbReference type="GO" id="GO:0005829">
    <property type="term" value="C:cytosol"/>
    <property type="evidence" value="ECO:0007669"/>
    <property type="project" value="TreeGrafter"/>
</dbReference>
<dbReference type="PANTHER" id="PTHR34982:SF1">
    <property type="entry name" value="FLAGELLAR ASSEMBLY PROTEIN FLIH"/>
    <property type="match status" value="1"/>
</dbReference>
<evidence type="ECO:0000256" key="1">
    <source>
        <dbReference type="ARBA" id="ARBA00003041"/>
    </source>
</evidence>
<keyword evidence="10" id="KW-0966">Cell projection</keyword>
<keyword evidence="5" id="KW-0653">Protein transport</keyword>
<dbReference type="PANTHER" id="PTHR34982">
    <property type="entry name" value="YOP PROTEINS TRANSLOCATION PROTEIN L"/>
    <property type="match status" value="1"/>
</dbReference>
<protein>
    <recommendedName>
        <fullName evidence="7">Flagellar assembly protein FliH</fullName>
    </recommendedName>
</protein>
<keyword evidence="3" id="KW-0813">Transport</keyword>
<keyword evidence="6" id="KW-1006">Bacterial flagellum protein export</keyword>
<keyword evidence="10" id="KW-0969">Cilium</keyword>
<reference evidence="10 11" key="1">
    <citation type="journal article" date="2015" name="Stand. Genomic Sci.">
        <title>Genomic Encyclopedia of Bacterial and Archaeal Type Strains, Phase III: the genomes of soil and plant-associated and newly described type strains.</title>
        <authorList>
            <person name="Whitman W.B."/>
            <person name="Woyke T."/>
            <person name="Klenk H.P."/>
            <person name="Zhou Y."/>
            <person name="Lilburn T.G."/>
            <person name="Beck B.J."/>
            <person name="De Vos P."/>
            <person name="Vandamme P."/>
            <person name="Eisen J.A."/>
            <person name="Garrity G."/>
            <person name="Hugenholtz P."/>
            <person name="Kyrpides N.C."/>
        </authorList>
    </citation>
    <scope>NUCLEOTIDE SEQUENCE [LARGE SCALE GENOMIC DNA]</scope>
    <source>
        <strain evidence="10 11">CGMCC 1.10116</strain>
    </source>
</reference>
<keyword evidence="4" id="KW-1005">Bacterial flagellum biogenesis</keyword>
<dbReference type="OrthoDB" id="19020at2"/>
<evidence type="ECO:0000256" key="6">
    <source>
        <dbReference type="ARBA" id="ARBA00023225"/>
    </source>
</evidence>
<dbReference type="RefSeq" id="WP_158640043.1">
    <property type="nucleotide sequence ID" value="NZ_VLKZ01000007.1"/>
</dbReference>
<feature type="domain" description="Flagellar assembly protein FliH/Type III secretion system HrpE" evidence="9">
    <location>
        <begin position="128"/>
        <end position="255"/>
    </location>
</feature>
<gene>
    <name evidence="10" type="ORF">IQ10_02705</name>
</gene>
<keyword evidence="11" id="KW-1185">Reference proteome</keyword>
<dbReference type="InterPro" id="IPR018035">
    <property type="entry name" value="Flagellar_FliH/T3SS_HrpE"/>
</dbReference>
<evidence type="ECO:0000256" key="7">
    <source>
        <dbReference type="NCBIfam" id="TIGR03825"/>
    </source>
</evidence>
<proteinExistence type="inferred from homology"/>
<dbReference type="NCBIfam" id="TIGR03825">
    <property type="entry name" value="FliH_bacil"/>
    <property type="match status" value="1"/>
</dbReference>
<dbReference type="EMBL" id="VLKZ01000007">
    <property type="protein sequence ID" value="TWI55158.1"/>
    <property type="molecule type" value="Genomic_DNA"/>
</dbReference>
<dbReference type="GO" id="GO:0015031">
    <property type="term" value="P:protein transport"/>
    <property type="evidence" value="ECO:0007669"/>
    <property type="project" value="UniProtKB-KW"/>
</dbReference>
<dbReference type="GO" id="GO:0044781">
    <property type="term" value="P:bacterial-type flagellum organization"/>
    <property type="evidence" value="ECO:0007669"/>
    <property type="project" value="UniProtKB-KW"/>
</dbReference>
<comment type="caution">
    <text evidence="10">The sequence shown here is derived from an EMBL/GenBank/DDBJ whole genome shotgun (WGS) entry which is preliminary data.</text>
</comment>